<dbReference type="CDD" id="cd07237">
    <property type="entry name" value="BphC1-RGP6_C_like"/>
    <property type="match status" value="1"/>
</dbReference>
<feature type="domain" description="VOC" evidence="1">
    <location>
        <begin position="154"/>
        <end position="278"/>
    </location>
</feature>
<name>A0A501PJN0_9PROT</name>
<dbReference type="GO" id="GO:0051213">
    <property type="term" value="F:dioxygenase activity"/>
    <property type="evidence" value="ECO:0007669"/>
    <property type="project" value="UniProtKB-KW"/>
</dbReference>
<dbReference type="InterPro" id="IPR004360">
    <property type="entry name" value="Glyas_Fos-R_dOase_dom"/>
</dbReference>
<dbReference type="AlphaFoldDB" id="A0A501PJN0"/>
<evidence type="ECO:0000313" key="3">
    <source>
        <dbReference type="Proteomes" id="UP000319148"/>
    </source>
</evidence>
<evidence type="ECO:0000259" key="1">
    <source>
        <dbReference type="PROSITE" id="PS51819"/>
    </source>
</evidence>
<gene>
    <name evidence="2" type="ORF">FIV46_08265</name>
</gene>
<reference evidence="3" key="1">
    <citation type="submission" date="2019-06" db="EMBL/GenBank/DDBJ databases">
        <title>The complete genome of Emcibacter congregatus ZYLT.</title>
        <authorList>
            <person name="Zhao Z."/>
        </authorList>
    </citation>
    <scope>NUCLEOTIDE SEQUENCE [LARGE SCALE GENOMIC DNA]</scope>
    <source>
        <strain evidence="3">MCCC 1A06723</strain>
    </source>
</reference>
<dbReference type="OrthoDB" id="9803142at2"/>
<dbReference type="Proteomes" id="UP000319148">
    <property type="component" value="Unassembled WGS sequence"/>
</dbReference>
<keyword evidence="3" id="KW-1185">Reference proteome</keyword>
<dbReference type="SUPFAM" id="SSF54593">
    <property type="entry name" value="Glyoxalase/Bleomycin resistance protein/Dihydroxybiphenyl dioxygenase"/>
    <property type="match status" value="2"/>
</dbReference>
<proteinExistence type="predicted"/>
<evidence type="ECO:0000313" key="2">
    <source>
        <dbReference type="EMBL" id="TPD60710.1"/>
    </source>
</evidence>
<dbReference type="EMBL" id="VFIY01000006">
    <property type="protein sequence ID" value="TPD60710.1"/>
    <property type="molecule type" value="Genomic_DNA"/>
</dbReference>
<comment type="caution">
    <text evidence="2">The sequence shown here is derived from an EMBL/GenBank/DDBJ whole genome shotgun (WGS) entry which is preliminary data.</text>
</comment>
<accession>A0A501PJN0</accession>
<dbReference type="CDD" id="cd07252">
    <property type="entry name" value="BphC1-RGP6_N_like"/>
    <property type="match status" value="1"/>
</dbReference>
<dbReference type="InterPro" id="IPR037523">
    <property type="entry name" value="VOC_core"/>
</dbReference>
<dbReference type="Pfam" id="PF00903">
    <property type="entry name" value="Glyoxalase"/>
    <property type="match status" value="1"/>
</dbReference>
<protein>
    <submittedName>
        <fullName evidence="2">Biphenyl 2,3-dioxygenase</fullName>
    </submittedName>
</protein>
<dbReference type="Gene3D" id="3.10.180.10">
    <property type="entry name" value="2,3-Dihydroxybiphenyl 1,2-Dioxygenase, domain 1"/>
    <property type="match status" value="2"/>
</dbReference>
<dbReference type="Pfam" id="PF22632">
    <property type="entry name" value="BphC_D1"/>
    <property type="match status" value="1"/>
</dbReference>
<keyword evidence="2" id="KW-0223">Dioxygenase</keyword>
<dbReference type="InterPro" id="IPR029068">
    <property type="entry name" value="Glyas_Bleomycin-R_OHBP_Dase"/>
</dbReference>
<sequence length="308" mass="34290">MPIKMERLNMAVKCLGYLALQVKDKKEIEKLACTIMGMQKVAGPSVGAENDYYRIDQRAHRLIVMPGEEDKLYCAGWQVADSAALEEVRDKLSARDMKWEELSEKDCAVRGVDEGLAFLDPAANRHDVCVGELEADDPFQSPVGVSRFITGDMGMGHVVLPAPAFEETFEFLREVLGFELSDELPVPMGAGGPVLRVRFMHCANPRHHSLAIFEGQHPAGCVHWMLEVPDLDTVGLAMDRAEQQGMPLFATLGRHTNDNMLSVYFMSPGGIGVEYGCDGLQMDWKDWKPTILESGDLWGHQYAMMKDL</sequence>
<dbReference type="PROSITE" id="PS51819">
    <property type="entry name" value="VOC"/>
    <property type="match status" value="1"/>
</dbReference>
<keyword evidence="2" id="KW-0560">Oxidoreductase</keyword>
<organism evidence="2 3">
    <name type="scientific">Emcibacter nanhaiensis</name>
    <dbReference type="NCBI Taxonomy" id="1505037"/>
    <lineage>
        <taxon>Bacteria</taxon>
        <taxon>Pseudomonadati</taxon>
        <taxon>Pseudomonadota</taxon>
        <taxon>Alphaproteobacteria</taxon>
        <taxon>Emcibacterales</taxon>
        <taxon>Emcibacteraceae</taxon>
        <taxon>Emcibacter</taxon>
    </lineage>
</organism>